<dbReference type="SUPFAM" id="SSF51735">
    <property type="entry name" value="NAD(P)-binding Rossmann-fold domains"/>
    <property type="match status" value="1"/>
</dbReference>
<reference evidence="3 4" key="1">
    <citation type="journal article" date="2015" name="Antonie Van Leeuwenhoek">
        <title>Bosea vaviloviae sp. nov., a new species of slow-growing rhizobia isolated from nodules of the relict species Vavilovia formosa (Stev.) Fed.</title>
        <authorList>
            <person name="Safronova V.I."/>
            <person name="Kuznetsova I.G."/>
            <person name="Sazanova A.L."/>
            <person name="Kimeklis A.K."/>
            <person name="Belimov A.A."/>
            <person name="Andronov E.E."/>
            <person name="Pinaev A.G."/>
            <person name="Chizhevskaya E.P."/>
            <person name="Pukhaev A.R."/>
            <person name="Popov K.P."/>
            <person name="Willems A."/>
            <person name="Tikhonovich I.A."/>
        </authorList>
    </citation>
    <scope>NUCLEOTIDE SEQUENCE [LARGE SCALE GENOMIC DNA]</scope>
    <source>
        <strain evidence="3 4">Vaf18</strain>
    </source>
</reference>
<dbReference type="AlphaFoldDB" id="A0A1D7U2C7"/>
<evidence type="ECO:0000259" key="2">
    <source>
        <dbReference type="Pfam" id="PF22725"/>
    </source>
</evidence>
<dbReference type="PANTHER" id="PTHR43377:SF1">
    <property type="entry name" value="BILIVERDIN REDUCTASE A"/>
    <property type="match status" value="1"/>
</dbReference>
<dbReference type="RefSeq" id="WP_069690726.1">
    <property type="nucleotide sequence ID" value="NZ_CP017147.1"/>
</dbReference>
<accession>A0A1D7U2C7</accession>
<dbReference type="PANTHER" id="PTHR43377">
    <property type="entry name" value="BILIVERDIN REDUCTASE A"/>
    <property type="match status" value="1"/>
</dbReference>
<feature type="domain" description="Gfo/Idh/MocA-like oxidoreductase N-terminal" evidence="1">
    <location>
        <begin position="23"/>
        <end position="116"/>
    </location>
</feature>
<dbReference type="GO" id="GO:0000166">
    <property type="term" value="F:nucleotide binding"/>
    <property type="evidence" value="ECO:0007669"/>
    <property type="project" value="InterPro"/>
</dbReference>
<dbReference type="InterPro" id="IPR000683">
    <property type="entry name" value="Gfo/Idh/MocA-like_OxRdtase_N"/>
</dbReference>
<dbReference type="Pfam" id="PF01408">
    <property type="entry name" value="GFO_IDH_MocA"/>
    <property type="match status" value="1"/>
</dbReference>
<dbReference type="Gene3D" id="3.40.50.720">
    <property type="entry name" value="NAD(P)-binding Rossmann-like Domain"/>
    <property type="match status" value="1"/>
</dbReference>
<evidence type="ECO:0000313" key="4">
    <source>
        <dbReference type="Proteomes" id="UP000094969"/>
    </source>
</evidence>
<sequence length="335" mass="37152">MKIAVFDVSHWHFPLYLAALADPGIEIVGISDSANFAGTRFAEQLHCKLYGSNEALLEQDFDFALVFSRHSEMAALAERLILRGVPFLIEKPCGLDLQEVRRIRRLSEERRVYVSVPFIMRVSDLAERLSPAEGLTPEGFQHLSFRFIVGPVGRYEKGGCGWMLDKRQAGGGSTLNVGVHFIDLVAALTGSPITAVSAAMRAHRPDVTVEEQSVFTCTNAAGQIAVIETGYMYPSTAEDQRDFAFSISHTASYIRGYADQFYVKDRDRPQGRSTTVEYNTDAFYSAFLRRSWFDLAAGRAPVAGLREAEHAVAVVEAGYRSAAQRGAFEIVDHRQ</sequence>
<dbReference type="InterPro" id="IPR051450">
    <property type="entry name" value="Gfo/Idh/MocA_Oxidoreductases"/>
</dbReference>
<keyword evidence="4" id="KW-1185">Reference proteome</keyword>
<dbReference type="OrthoDB" id="9792935at2"/>
<dbReference type="SUPFAM" id="SSF55347">
    <property type="entry name" value="Glyceraldehyde-3-phosphate dehydrogenase-like, C-terminal domain"/>
    <property type="match status" value="1"/>
</dbReference>
<feature type="domain" description="GFO/IDH/MocA-like oxidoreductase" evidence="2">
    <location>
        <begin position="160"/>
        <end position="237"/>
    </location>
</feature>
<gene>
    <name evidence="3" type="ORF">BHK69_14550</name>
</gene>
<name>A0A1D7U2C7_9HYPH</name>
<evidence type="ECO:0000259" key="1">
    <source>
        <dbReference type="Pfam" id="PF01408"/>
    </source>
</evidence>
<organism evidence="3 4">
    <name type="scientific">Bosea vaviloviae</name>
    <dbReference type="NCBI Taxonomy" id="1526658"/>
    <lineage>
        <taxon>Bacteria</taxon>
        <taxon>Pseudomonadati</taxon>
        <taxon>Pseudomonadota</taxon>
        <taxon>Alphaproteobacteria</taxon>
        <taxon>Hyphomicrobiales</taxon>
        <taxon>Boseaceae</taxon>
        <taxon>Bosea</taxon>
    </lineage>
</organism>
<dbReference type="Gene3D" id="3.30.360.10">
    <property type="entry name" value="Dihydrodipicolinate Reductase, domain 2"/>
    <property type="match status" value="1"/>
</dbReference>
<dbReference type="Pfam" id="PF22725">
    <property type="entry name" value="GFO_IDH_MocA_C3"/>
    <property type="match status" value="1"/>
</dbReference>
<evidence type="ECO:0000313" key="3">
    <source>
        <dbReference type="EMBL" id="AOO81514.1"/>
    </source>
</evidence>
<dbReference type="InterPro" id="IPR036291">
    <property type="entry name" value="NAD(P)-bd_dom_sf"/>
</dbReference>
<dbReference type="Proteomes" id="UP000094969">
    <property type="component" value="Chromosome"/>
</dbReference>
<dbReference type="InterPro" id="IPR055170">
    <property type="entry name" value="GFO_IDH_MocA-like_dom"/>
</dbReference>
<dbReference type="STRING" id="1526658.BHK69_14550"/>
<evidence type="ECO:0008006" key="5">
    <source>
        <dbReference type="Google" id="ProtNLM"/>
    </source>
</evidence>
<proteinExistence type="predicted"/>
<dbReference type="EMBL" id="CP017147">
    <property type="protein sequence ID" value="AOO81514.1"/>
    <property type="molecule type" value="Genomic_DNA"/>
</dbReference>
<dbReference type="KEGG" id="bvv:BHK69_14550"/>
<protein>
    <recommendedName>
        <fullName evidence="5">Gfo/Idh/MocA-like oxidoreductase N-terminal domain-containing protein</fullName>
    </recommendedName>
</protein>